<name>A0ABT4APX2_9BACT</name>
<feature type="domain" description="CCHC-type" evidence="1">
    <location>
        <begin position="75"/>
        <end position="88"/>
    </location>
</feature>
<proteinExistence type="predicted"/>
<comment type="caution">
    <text evidence="2">The sequence shown here is derived from an EMBL/GenBank/DDBJ whole genome shotgun (WGS) entry which is preliminary data.</text>
</comment>
<dbReference type="GO" id="GO:0004519">
    <property type="term" value="F:endonuclease activity"/>
    <property type="evidence" value="ECO:0007669"/>
    <property type="project" value="UniProtKB-KW"/>
</dbReference>
<gene>
    <name evidence="2" type="ORF">OV287_55840</name>
</gene>
<dbReference type="SUPFAM" id="SSF57756">
    <property type="entry name" value="Retrovirus zinc finger-like domains"/>
    <property type="match status" value="1"/>
</dbReference>
<dbReference type="Gene3D" id="3.90.75.20">
    <property type="match status" value="1"/>
</dbReference>
<dbReference type="EMBL" id="JAPNKA010000002">
    <property type="protein sequence ID" value="MCY1083747.1"/>
    <property type="molecule type" value="Genomic_DNA"/>
</dbReference>
<dbReference type="SUPFAM" id="SSF54060">
    <property type="entry name" value="His-Me finger endonucleases"/>
    <property type="match status" value="1"/>
</dbReference>
<dbReference type="InterPro" id="IPR003615">
    <property type="entry name" value="HNH_nuc"/>
</dbReference>
<dbReference type="InterPro" id="IPR036875">
    <property type="entry name" value="Znf_CCHC_sf"/>
</dbReference>
<organism evidence="2 3">
    <name type="scientific">Archangium lansingense</name>
    <dbReference type="NCBI Taxonomy" id="2995310"/>
    <lineage>
        <taxon>Bacteria</taxon>
        <taxon>Pseudomonadati</taxon>
        <taxon>Myxococcota</taxon>
        <taxon>Myxococcia</taxon>
        <taxon>Myxococcales</taxon>
        <taxon>Cystobacterineae</taxon>
        <taxon>Archangiaceae</taxon>
        <taxon>Archangium</taxon>
    </lineage>
</organism>
<evidence type="ECO:0000259" key="1">
    <source>
        <dbReference type="PROSITE" id="PS50158"/>
    </source>
</evidence>
<dbReference type="Pfam" id="PF14787">
    <property type="entry name" value="zf-CCHC_5"/>
    <property type="match status" value="1"/>
</dbReference>
<dbReference type="InterPro" id="IPR044925">
    <property type="entry name" value="His-Me_finger_sf"/>
</dbReference>
<dbReference type="Pfam" id="PF13392">
    <property type="entry name" value="HNH_3"/>
    <property type="match status" value="1"/>
</dbReference>
<dbReference type="PROSITE" id="PS50158">
    <property type="entry name" value="ZF_CCHC"/>
    <property type="match status" value="1"/>
</dbReference>
<reference evidence="2 3" key="1">
    <citation type="submission" date="2022-11" db="EMBL/GenBank/DDBJ databases">
        <title>Minimal conservation of predation-associated metabolite biosynthetic gene clusters underscores biosynthetic potential of Myxococcota including descriptions for ten novel species: Archangium lansinium sp. nov., Myxococcus landrumus sp. nov., Nannocystis bai.</title>
        <authorList>
            <person name="Ahearne A."/>
            <person name="Stevens C."/>
            <person name="Phillips K."/>
        </authorList>
    </citation>
    <scope>NUCLEOTIDE SEQUENCE [LARGE SCALE GENOMIC DNA]</scope>
    <source>
        <strain evidence="2 3">MIWBW</strain>
    </source>
</reference>
<keyword evidence="2" id="KW-0255">Endonuclease</keyword>
<dbReference type="SMART" id="SM00343">
    <property type="entry name" value="ZnF_C2HC"/>
    <property type="match status" value="1"/>
</dbReference>
<keyword evidence="3" id="KW-1185">Reference proteome</keyword>
<keyword evidence="2" id="KW-0540">Nuclease</keyword>
<dbReference type="InterPro" id="IPR001878">
    <property type="entry name" value="Znf_CCHC"/>
</dbReference>
<accession>A0ABT4APX2</accession>
<protein>
    <submittedName>
        <fullName evidence="2">HNH endonuclease signature motif containing protein</fullName>
    </submittedName>
</protein>
<evidence type="ECO:0000313" key="3">
    <source>
        <dbReference type="Proteomes" id="UP001207654"/>
    </source>
</evidence>
<evidence type="ECO:0000313" key="2">
    <source>
        <dbReference type="EMBL" id="MCY1083747.1"/>
    </source>
</evidence>
<dbReference type="Proteomes" id="UP001207654">
    <property type="component" value="Unassembled WGS sequence"/>
</dbReference>
<sequence length="100" mass="11489">MRFRRRNGYKTFIDSDGREKYVHRRVAEKKVGGPIGRGKVVHHLDENKDNNRPENLVVVSRAVHGRLHGGKPDACFKCGSTTHWAADCYAKRDFTGRRLK</sequence>
<keyword evidence="2" id="KW-0378">Hydrolase</keyword>
<dbReference type="RefSeq" id="WP_267542627.1">
    <property type="nucleotide sequence ID" value="NZ_JAPNKA010000002.1"/>
</dbReference>